<comment type="similarity">
    <text evidence="1">Belongs to the SufE family.</text>
</comment>
<dbReference type="OrthoDB" id="9806335at2"/>
<dbReference type="Gene3D" id="3.90.1010.10">
    <property type="match status" value="1"/>
</dbReference>
<dbReference type="Proteomes" id="UP000248326">
    <property type="component" value="Unassembled WGS sequence"/>
</dbReference>
<dbReference type="InterPro" id="IPR003808">
    <property type="entry name" value="Fe-S_metab-assoc_dom"/>
</dbReference>
<dbReference type="Pfam" id="PF02657">
    <property type="entry name" value="SufE"/>
    <property type="match status" value="1"/>
</dbReference>
<dbReference type="SUPFAM" id="SSF82649">
    <property type="entry name" value="SufE/NifU"/>
    <property type="match status" value="1"/>
</dbReference>
<proteinExistence type="inferred from homology"/>
<dbReference type="PANTHER" id="PTHR43597:SF5">
    <property type="entry name" value="SUFE-LIKE PROTEIN 2, CHLOROPLASTIC"/>
    <property type="match status" value="1"/>
</dbReference>
<feature type="domain" description="Fe-S metabolism associated" evidence="2">
    <location>
        <begin position="16"/>
        <end position="138"/>
    </location>
</feature>
<comment type="caution">
    <text evidence="3">The sequence shown here is derived from an EMBL/GenBank/DDBJ whole genome shotgun (WGS) entry which is preliminary data.</text>
</comment>
<evidence type="ECO:0000259" key="2">
    <source>
        <dbReference type="Pfam" id="PF02657"/>
    </source>
</evidence>
<gene>
    <name evidence="3" type="ORF">DES52_11476</name>
</gene>
<dbReference type="RefSeq" id="WP_110887902.1">
    <property type="nucleotide sequence ID" value="NZ_QJSX01000014.1"/>
</dbReference>
<sequence>MTDAAMPAKLDGIVKMFKSLPKGMRLQALLEYSKKLPALPAEYKDHPERMEQVPECVSPFFLATTVEGGHVNMYFDVPAEAPTVRGFASILSEGLGGGSPQDVLNVPDTFYYDMGLSDLITPNRLNGMHAILRRLKNQVREHA</sequence>
<name>A0A318S373_9DEIO</name>
<evidence type="ECO:0000313" key="3">
    <source>
        <dbReference type="EMBL" id="PYE51875.1"/>
    </source>
</evidence>
<dbReference type="AlphaFoldDB" id="A0A318S373"/>
<evidence type="ECO:0000256" key="1">
    <source>
        <dbReference type="ARBA" id="ARBA00010282"/>
    </source>
</evidence>
<dbReference type="EMBL" id="QJSX01000014">
    <property type="protein sequence ID" value="PYE51875.1"/>
    <property type="molecule type" value="Genomic_DNA"/>
</dbReference>
<reference evidence="3 4" key="1">
    <citation type="submission" date="2018-06" db="EMBL/GenBank/DDBJ databases">
        <title>Genomic Encyclopedia of Type Strains, Phase IV (KMG-IV): sequencing the most valuable type-strain genomes for metagenomic binning, comparative biology and taxonomic classification.</title>
        <authorList>
            <person name="Goeker M."/>
        </authorList>
    </citation>
    <scope>NUCLEOTIDE SEQUENCE [LARGE SCALE GENOMIC DNA]</scope>
    <source>
        <strain evidence="3 4">DSM 18048</strain>
    </source>
</reference>
<accession>A0A318S373</accession>
<dbReference type="PANTHER" id="PTHR43597">
    <property type="entry name" value="SULFUR ACCEPTOR PROTEIN CSDE"/>
    <property type="match status" value="1"/>
</dbReference>
<evidence type="ECO:0000313" key="4">
    <source>
        <dbReference type="Proteomes" id="UP000248326"/>
    </source>
</evidence>
<keyword evidence="4" id="KW-1185">Reference proteome</keyword>
<organism evidence="3 4">
    <name type="scientific">Deinococcus yavapaiensis KR-236</name>
    <dbReference type="NCBI Taxonomy" id="694435"/>
    <lineage>
        <taxon>Bacteria</taxon>
        <taxon>Thermotogati</taxon>
        <taxon>Deinococcota</taxon>
        <taxon>Deinococci</taxon>
        <taxon>Deinococcales</taxon>
        <taxon>Deinococcaceae</taxon>
        <taxon>Deinococcus</taxon>
    </lineage>
</organism>
<protein>
    <submittedName>
        <fullName evidence="3">Cysteine desulfuration protein SufE</fullName>
    </submittedName>
</protein>